<dbReference type="InterPro" id="IPR009057">
    <property type="entry name" value="Homeodomain-like_sf"/>
</dbReference>
<dbReference type="InterPro" id="IPR001647">
    <property type="entry name" value="HTH_TetR"/>
</dbReference>
<organism evidence="6 7">
    <name type="scientific">Mycolicibacterium hodleri</name>
    <dbReference type="NCBI Taxonomy" id="49897"/>
    <lineage>
        <taxon>Bacteria</taxon>
        <taxon>Bacillati</taxon>
        <taxon>Actinomycetota</taxon>
        <taxon>Actinomycetes</taxon>
        <taxon>Mycobacteriales</taxon>
        <taxon>Mycobacteriaceae</taxon>
        <taxon>Mycolicibacterium</taxon>
    </lineage>
</organism>
<gene>
    <name evidence="6" type="ORF">D8S82_18235</name>
</gene>
<keyword evidence="7" id="KW-1185">Reference proteome</keyword>
<dbReference type="RefSeq" id="WP_142553439.1">
    <property type="nucleotide sequence ID" value="NZ_VIFX01000023.1"/>
</dbReference>
<dbReference type="InterPro" id="IPR050109">
    <property type="entry name" value="HTH-type_TetR-like_transc_reg"/>
</dbReference>
<dbReference type="GO" id="GO:0000976">
    <property type="term" value="F:transcription cis-regulatory region binding"/>
    <property type="evidence" value="ECO:0007669"/>
    <property type="project" value="TreeGrafter"/>
</dbReference>
<feature type="domain" description="HTH tetR-type" evidence="5">
    <location>
        <begin position="15"/>
        <end position="75"/>
    </location>
</feature>
<dbReference type="EMBL" id="VIFX01000023">
    <property type="protein sequence ID" value="TQR85140.1"/>
    <property type="molecule type" value="Genomic_DNA"/>
</dbReference>
<dbReference type="PANTHER" id="PTHR30055:SF234">
    <property type="entry name" value="HTH-TYPE TRANSCRIPTIONAL REGULATOR BETI"/>
    <property type="match status" value="1"/>
</dbReference>
<evidence type="ECO:0000313" key="6">
    <source>
        <dbReference type="EMBL" id="TQR85140.1"/>
    </source>
</evidence>
<keyword evidence="1" id="KW-0805">Transcription regulation</keyword>
<proteinExistence type="predicted"/>
<evidence type="ECO:0000259" key="5">
    <source>
        <dbReference type="PROSITE" id="PS50977"/>
    </source>
</evidence>
<protein>
    <submittedName>
        <fullName evidence="6">TetR/AcrR family transcriptional regulator</fullName>
    </submittedName>
</protein>
<evidence type="ECO:0000256" key="3">
    <source>
        <dbReference type="ARBA" id="ARBA00023163"/>
    </source>
</evidence>
<keyword evidence="3" id="KW-0804">Transcription</keyword>
<evidence type="ECO:0000256" key="2">
    <source>
        <dbReference type="ARBA" id="ARBA00023125"/>
    </source>
</evidence>
<dbReference type="PANTHER" id="PTHR30055">
    <property type="entry name" value="HTH-TYPE TRANSCRIPTIONAL REGULATOR RUTR"/>
    <property type="match status" value="1"/>
</dbReference>
<dbReference type="Proteomes" id="UP000315759">
    <property type="component" value="Unassembled WGS sequence"/>
</dbReference>
<sequence length="209" mass="22245">MTSVSETSEIGGVGPSSTERIRKAALANFAVHGTASTSLRAVAATAGVSLGMVQHHFATKSALIKAVDDYVVSFVIGGMAEPIPEPPADSITDIGSRVRGLIAEHPDVAAYVGRAMVDGSPLGATLFDALMEVGTARWELRAERGEVRPDVDLTWATINALVLAVGAISLRAHVDRHLPEPFTTPSQLRRWQEATDDLLRDGLFQHPDD</sequence>
<dbReference type="AlphaFoldDB" id="A0A544VYT6"/>
<reference evidence="6 7" key="1">
    <citation type="submission" date="2018-10" db="EMBL/GenBank/DDBJ databases">
        <title>Draft genome of Mycobacterium hodleri strain B.</title>
        <authorList>
            <person name="Amande T.J."/>
            <person name="Mcgenity T.J."/>
        </authorList>
    </citation>
    <scope>NUCLEOTIDE SEQUENCE [LARGE SCALE GENOMIC DNA]</scope>
    <source>
        <strain evidence="6 7">B</strain>
    </source>
</reference>
<comment type="caution">
    <text evidence="6">The sequence shown here is derived from an EMBL/GenBank/DDBJ whole genome shotgun (WGS) entry which is preliminary data.</text>
</comment>
<accession>A0A544VYT6</accession>
<dbReference type="Gene3D" id="1.10.357.10">
    <property type="entry name" value="Tetracycline Repressor, domain 2"/>
    <property type="match status" value="1"/>
</dbReference>
<evidence type="ECO:0000256" key="1">
    <source>
        <dbReference type="ARBA" id="ARBA00023015"/>
    </source>
</evidence>
<keyword evidence="2 4" id="KW-0238">DNA-binding</keyword>
<dbReference type="GO" id="GO:0003700">
    <property type="term" value="F:DNA-binding transcription factor activity"/>
    <property type="evidence" value="ECO:0007669"/>
    <property type="project" value="TreeGrafter"/>
</dbReference>
<dbReference type="Pfam" id="PF00440">
    <property type="entry name" value="TetR_N"/>
    <property type="match status" value="1"/>
</dbReference>
<feature type="DNA-binding region" description="H-T-H motif" evidence="4">
    <location>
        <begin position="38"/>
        <end position="57"/>
    </location>
</feature>
<dbReference type="PROSITE" id="PS50977">
    <property type="entry name" value="HTH_TETR_2"/>
    <property type="match status" value="1"/>
</dbReference>
<dbReference type="SUPFAM" id="SSF46689">
    <property type="entry name" value="Homeodomain-like"/>
    <property type="match status" value="1"/>
</dbReference>
<name>A0A544VYT6_9MYCO</name>
<evidence type="ECO:0000313" key="7">
    <source>
        <dbReference type="Proteomes" id="UP000315759"/>
    </source>
</evidence>
<evidence type="ECO:0000256" key="4">
    <source>
        <dbReference type="PROSITE-ProRule" id="PRU00335"/>
    </source>
</evidence>